<dbReference type="GO" id="GO:0003700">
    <property type="term" value="F:DNA-binding transcription factor activity"/>
    <property type="evidence" value="ECO:0007669"/>
    <property type="project" value="InterPro"/>
</dbReference>
<accession>A0A0R2AX37</accession>
<dbReference type="InterPro" id="IPR000835">
    <property type="entry name" value="HTH_MarR-typ"/>
</dbReference>
<comment type="caution">
    <text evidence="2">The sequence shown here is derived from an EMBL/GenBank/DDBJ whole genome shotgun (WGS) entry which is preliminary data.</text>
</comment>
<protein>
    <submittedName>
        <fullName evidence="2">Transcriptional regulator</fullName>
    </submittedName>
</protein>
<keyword evidence="3" id="KW-1185">Reference proteome</keyword>
<dbReference type="PROSITE" id="PS50995">
    <property type="entry name" value="HTH_MARR_2"/>
    <property type="match status" value="1"/>
</dbReference>
<dbReference type="SUPFAM" id="SSF46785">
    <property type="entry name" value="Winged helix' DNA-binding domain"/>
    <property type="match status" value="1"/>
</dbReference>
<dbReference type="InterPro" id="IPR036390">
    <property type="entry name" value="WH_DNA-bd_sf"/>
</dbReference>
<dbReference type="SMART" id="SM00347">
    <property type="entry name" value="HTH_MARR"/>
    <property type="match status" value="1"/>
</dbReference>
<name>A0A0R2AX37_9LACO</name>
<dbReference type="EMBL" id="AYZQ01000002">
    <property type="protein sequence ID" value="KRM71976.1"/>
    <property type="molecule type" value="Genomic_DNA"/>
</dbReference>
<dbReference type="AlphaFoldDB" id="A0A0R2AX37"/>
<evidence type="ECO:0000313" key="3">
    <source>
        <dbReference type="Proteomes" id="UP000051672"/>
    </source>
</evidence>
<sequence length="153" mass="17622">MSNDALLSAFVETYFTTIKNFNDLISAPMAEYKLSFEQYQILHDVAENEAISLTDIVNKRHVTKPAIARQIRVLRDLDYLRQEQSNLDRRRFLLHLTPLGVRVEHNVTEAARMQFNRWLTVLGHDKAEQLLSLLNEVGEKLINTDSKGESPQA</sequence>
<dbReference type="OrthoDB" id="1903871at2"/>
<feature type="domain" description="HTH marR-type" evidence="1">
    <location>
        <begin position="1"/>
        <end position="139"/>
    </location>
</feature>
<gene>
    <name evidence="2" type="ORF">FC34_GL000957</name>
</gene>
<proteinExistence type="predicted"/>
<dbReference type="RefSeq" id="WP_057894251.1">
    <property type="nucleotide sequence ID" value="NZ_AYZQ01000002.1"/>
</dbReference>
<reference evidence="2 3" key="1">
    <citation type="journal article" date="2015" name="Genome Announc.">
        <title>Expanding the biotechnology potential of lactobacilli through comparative genomics of 213 strains and associated genera.</title>
        <authorList>
            <person name="Sun Z."/>
            <person name="Harris H.M."/>
            <person name="McCann A."/>
            <person name="Guo C."/>
            <person name="Argimon S."/>
            <person name="Zhang W."/>
            <person name="Yang X."/>
            <person name="Jeffery I.B."/>
            <person name="Cooney J.C."/>
            <person name="Kagawa T.F."/>
            <person name="Liu W."/>
            <person name="Song Y."/>
            <person name="Salvetti E."/>
            <person name="Wrobel A."/>
            <person name="Rasinkangas P."/>
            <person name="Parkhill J."/>
            <person name="Rea M.C."/>
            <person name="O'Sullivan O."/>
            <person name="Ritari J."/>
            <person name="Douillard F.P."/>
            <person name="Paul Ross R."/>
            <person name="Yang R."/>
            <person name="Briner A.E."/>
            <person name="Felis G.E."/>
            <person name="de Vos W.M."/>
            <person name="Barrangou R."/>
            <person name="Klaenhammer T.R."/>
            <person name="Caufield P.W."/>
            <person name="Cui Y."/>
            <person name="Zhang H."/>
            <person name="O'Toole P.W."/>
        </authorList>
    </citation>
    <scope>NUCLEOTIDE SEQUENCE [LARGE SCALE GENOMIC DNA]</scope>
    <source>
        <strain evidence="2 3">DSM 23927</strain>
    </source>
</reference>
<evidence type="ECO:0000259" key="1">
    <source>
        <dbReference type="PROSITE" id="PS50995"/>
    </source>
</evidence>
<dbReference type="PANTHER" id="PTHR33164">
    <property type="entry name" value="TRANSCRIPTIONAL REGULATOR, MARR FAMILY"/>
    <property type="match status" value="1"/>
</dbReference>
<organism evidence="2 3">
    <name type="scientific">Lacticaseibacillus brantae DSM 23927</name>
    <dbReference type="NCBI Taxonomy" id="1423727"/>
    <lineage>
        <taxon>Bacteria</taxon>
        <taxon>Bacillati</taxon>
        <taxon>Bacillota</taxon>
        <taxon>Bacilli</taxon>
        <taxon>Lactobacillales</taxon>
        <taxon>Lactobacillaceae</taxon>
        <taxon>Lacticaseibacillus</taxon>
    </lineage>
</organism>
<dbReference type="Pfam" id="PF12802">
    <property type="entry name" value="MarR_2"/>
    <property type="match status" value="1"/>
</dbReference>
<dbReference type="PATRIC" id="fig|1423727.3.peg.963"/>
<dbReference type="Proteomes" id="UP000051672">
    <property type="component" value="Unassembled WGS sequence"/>
</dbReference>
<dbReference type="InterPro" id="IPR036388">
    <property type="entry name" value="WH-like_DNA-bd_sf"/>
</dbReference>
<dbReference type="InterPro" id="IPR039422">
    <property type="entry name" value="MarR/SlyA-like"/>
</dbReference>
<dbReference type="PANTHER" id="PTHR33164:SF57">
    <property type="entry name" value="MARR-FAMILY TRANSCRIPTIONAL REGULATOR"/>
    <property type="match status" value="1"/>
</dbReference>
<dbReference type="STRING" id="1423727.FC34_GL000957"/>
<dbReference type="Gene3D" id="1.10.10.10">
    <property type="entry name" value="Winged helix-like DNA-binding domain superfamily/Winged helix DNA-binding domain"/>
    <property type="match status" value="1"/>
</dbReference>
<evidence type="ECO:0000313" key="2">
    <source>
        <dbReference type="EMBL" id="KRM71976.1"/>
    </source>
</evidence>
<dbReference type="GO" id="GO:0006950">
    <property type="term" value="P:response to stress"/>
    <property type="evidence" value="ECO:0007669"/>
    <property type="project" value="TreeGrafter"/>
</dbReference>